<keyword evidence="2" id="KW-1185">Reference proteome</keyword>
<reference evidence="1 2" key="1">
    <citation type="submission" date="2024-09" db="EMBL/GenBank/DDBJ databases">
        <authorList>
            <person name="Sun Q."/>
            <person name="Mori K."/>
        </authorList>
    </citation>
    <scope>NUCLEOTIDE SEQUENCE [LARGE SCALE GENOMIC DNA]</scope>
    <source>
        <strain evidence="1 2">JCM 3324</strain>
    </source>
</reference>
<evidence type="ECO:0000313" key="1">
    <source>
        <dbReference type="EMBL" id="MFB9475035.1"/>
    </source>
</evidence>
<dbReference type="Proteomes" id="UP001589568">
    <property type="component" value="Unassembled WGS sequence"/>
</dbReference>
<accession>A0ABV5NXK0</accession>
<dbReference type="RefSeq" id="WP_345393280.1">
    <property type="nucleotide sequence ID" value="NZ_BAAAXS010000001.1"/>
</dbReference>
<sequence>MTWETLPPVVEGDPEPPYRRRYGVAEPEIARLYGYHVAPDRPSVARRAAAGHARAARLSDEERQAAYDETGGCLRQARERIEQGAPQVDATLFNKLVSQTFGEAQRDAKVVEVFKDWSACMRAEGLR</sequence>
<protein>
    <submittedName>
        <fullName evidence="1">Uncharacterized protein</fullName>
    </submittedName>
</protein>
<name>A0ABV5NXK0_9ACTN</name>
<evidence type="ECO:0000313" key="2">
    <source>
        <dbReference type="Proteomes" id="UP001589568"/>
    </source>
</evidence>
<proteinExistence type="predicted"/>
<gene>
    <name evidence="1" type="ORF">ACFFR3_36560</name>
</gene>
<organism evidence="1 2">
    <name type="scientific">Nonomuraea salmonea</name>
    <dbReference type="NCBI Taxonomy" id="46181"/>
    <lineage>
        <taxon>Bacteria</taxon>
        <taxon>Bacillati</taxon>
        <taxon>Actinomycetota</taxon>
        <taxon>Actinomycetes</taxon>
        <taxon>Streptosporangiales</taxon>
        <taxon>Streptosporangiaceae</taxon>
        <taxon>Nonomuraea</taxon>
    </lineage>
</organism>
<comment type="caution">
    <text evidence="1">The sequence shown here is derived from an EMBL/GenBank/DDBJ whole genome shotgun (WGS) entry which is preliminary data.</text>
</comment>
<dbReference type="EMBL" id="JBHMCF010000040">
    <property type="protein sequence ID" value="MFB9475035.1"/>
    <property type="molecule type" value="Genomic_DNA"/>
</dbReference>